<dbReference type="EMBL" id="JBGBZJ010000003">
    <property type="protein sequence ID" value="MEY9455642.1"/>
    <property type="molecule type" value="Genomic_DNA"/>
</dbReference>
<reference evidence="1 2" key="1">
    <citation type="submission" date="2024-07" db="EMBL/GenBank/DDBJ databases">
        <title>Genomic Encyclopedia of Type Strains, Phase V (KMG-V): Genome sequencing to study the core and pangenomes of soil and plant-associated prokaryotes.</title>
        <authorList>
            <person name="Whitman W."/>
        </authorList>
    </citation>
    <scope>NUCLEOTIDE SEQUENCE [LARGE SCALE GENOMIC DNA]</scope>
    <source>
        <strain evidence="1 2">USDA 152</strain>
    </source>
</reference>
<evidence type="ECO:0000313" key="1">
    <source>
        <dbReference type="EMBL" id="MEY9455642.1"/>
    </source>
</evidence>
<accession>A0ABV4FWH4</accession>
<protein>
    <submittedName>
        <fullName evidence="1">Uncharacterized protein</fullName>
    </submittedName>
</protein>
<dbReference type="Proteomes" id="UP001565369">
    <property type="component" value="Unassembled WGS sequence"/>
</dbReference>
<name>A0ABV4FWH4_9BRAD</name>
<sequence length="161" mass="18143">MQRQDSNQADQETAIAEEKLKLSLALNPTDSFLWLMLYSVEVRRSGFDPGKLARLDQSYEAGPREGWIALHRNRVTLAIFSMLNDALQEKAVSEFAAMVDSGFIKEAAFNLTGAGWVQQDRLLASLSQVDIVSREAFAKRLARDGVRVSVPGVEVDERWWR</sequence>
<gene>
    <name evidence="1" type="ORF">ABIG07_004590</name>
</gene>
<proteinExistence type="predicted"/>
<organism evidence="1 2">
    <name type="scientific">Bradyrhizobium ottawaense</name>
    <dbReference type="NCBI Taxonomy" id="931866"/>
    <lineage>
        <taxon>Bacteria</taxon>
        <taxon>Pseudomonadati</taxon>
        <taxon>Pseudomonadota</taxon>
        <taxon>Alphaproteobacteria</taxon>
        <taxon>Hyphomicrobiales</taxon>
        <taxon>Nitrobacteraceae</taxon>
        <taxon>Bradyrhizobium</taxon>
    </lineage>
</organism>
<keyword evidence="2" id="KW-1185">Reference proteome</keyword>
<dbReference type="RefSeq" id="WP_028142331.1">
    <property type="nucleotide sequence ID" value="NZ_AP021854.1"/>
</dbReference>
<evidence type="ECO:0000313" key="2">
    <source>
        <dbReference type="Proteomes" id="UP001565369"/>
    </source>
</evidence>
<comment type="caution">
    <text evidence="1">The sequence shown here is derived from an EMBL/GenBank/DDBJ whole genome shotgun (WGS) entry which is preliminary data.</text>
</comment>